<dbReference type="EMBL" id="FPJO01000005">
    <property type="protein sequence ID" value="SFX67346.1"/>
    <property type="molecule type" value="Genomic_DNA"/>
</dbReference>
<dbReference type="Proteomes" id="UP000181909">
    <property type="component" value="Unassembled WGS sequence"/>
</dbReference>
<accession>A0A1K1YZ78</accession>
<proteinExistence type="predicted"/>
<protein>
    <submittedName>
        <fullName evidence="1">Uncharacterized protein</fullName>
    </submittedName>
</protein>
<dbReference type="AlphaFoldDB" id="A0A1K1YZ78"/>
<name>A0A1K1YZ78_STRAR</name>
<gene>
    <name evidence="1" type="ORF">SAMN02787144_100586</name>
</gene>
<organism evidence="1 2">
    <name type="scientific">Streptomyces atratus</name>
    <dbReference type="NCBI Taxonomy" id="1893"/>
    <lineage>
        <taxon>Bacteria</taxon>
        <taxon>Bacillati</taxon>
        <taxon>Actinomycetota</taxon>
        <taxon>Actinomycetes</taxon>
        <taxon>Kitasatosporales</taxon>
        <taxon>Streptomycetaceae</taxon>
        <taxon>Streptomyces</taxon>
    </lineage>
</organism>
<evidence type="ECO:0000313" key="2">
    <source>
        <dbReference type="Proteomes" id="UP000181909"/>
    </source>
</evidence>
<sequence>MELSAAAPGGRADNRLLADHRERETPMTASHLLVPVPIPDRVAALIGSCIPQHILQAEFDAECAAREVRSFRGPRLCDEDRADREQALSELARANKILAAHHPRLTVRPGSSW</sequence>
<evidence type="ECO:0000313" key="1">
    <source>
        <dbReference type="EMBL" id="SFX67346.1"/>
    </source>
</evidence>
<reference evidence="1 2" key="1">
    <citation type="submission" date="2016-11" db="EMBL/GenBank/DDBJ databases">
        <authorList>
            <person name="Jaros S."/>
            <person name="Januszkiewicz K."/>
            <person name="Wedrychowicz H."/>
        </authorList>
    </citation>
    <scope>NUCLEOTIDE SEQUENCE [LARGE SCALE GENOMIC DNA]</scope>
    <source>
        <strain evidence="1 2">OK807</strain>
    </source>
</reference>